<accession>A0A1H5LF60</accession>
<dbReference type="InterPro" id="IPR005025">
    <property type="entry name" value="FMN_Rdtase-like_dom"/>
</dbReference>
<feature type="domain" description="NADPH-dependent FMN reductase-like" evidence="1">
    <location>
        <begin position="16"/>
        <end position="148"/>
    </location>
</feature>
<evidence type="ECO:0000313" key="3">
    <source>
        <dbReference type="Proteomes" id="UP000181980"/>
    </source>
</evidence>
<dbReference type="Gene3D" id="3.40.50.360">
    <property type="match status" value="1"/>
</dbReference>
<organism evidence="2 3">
    <name type="scientific">Jiangella alba</name>
    <dbReference type="NCBI Taxonomy" id="561176"/>
    <lineage>
        <taxon>Bacteria</taxon>
        <taxon>Bacillati</taxon>
        <taxon>Actinomycetota</taxon>
        <taxon>Actinomycetes</taxon>
        <taxon>Jiangellales</taxon>
        <taxon>Jiangellaceae</taxon>
        <taxon>Jiangella</taxon>
    </lineage>
</organism>
<dbReference type="Proteomes" id="UP000181980">
    <property type="component" value="Unassembled WGS sequence"/>
</dbReference>
<evidence type="ECO:0000259" key="1">
    <source>
        <dbReference type="Pfam" id="PF03358"/>
    </source>
</evidence>
<proteinExistence type="predicted"/>
<dbReference type="STRING" id="561176.SAMN04488561_2548"/>
<sequence length="214" mass="22680">MGAGISVRYQVGVVVKAVVLNCTLKPSPQPSNTAALADVVAGYLRDDDVDVTVFRLVDLNVPPGVETRMNEDDEWPRVHEAILAAEILVVASPTWVGRPSSLAQRALERLDAMISETDDSGRPVAYGRVAGVVVTGNEDGAHHVISELCGGLVDIGFTIPAQAWTYWHLGPGPGPDYLDETKGHEWAHSTGRTMAANLVAVARALADSPLPAPS</sequence>
<gene>
    <name evidence="2" type="ORF">SAMN04488561_2548</name>
</gene>
<dbReference type="GO" id="GO:0016491">
    <property type="term" value="F:oxidoreductase activity"/>
    <property type="evidence" value="ECO:0007669"/>
    <property type="project" value="InterPro"/>
</dbReference>
<protein>
    <submittedName>
        <fullName evidence="2">Multimeric flavodoxin WrbA</fullName>
    </submittedName>
</protein>
<dbReference type="EMBL" id="FNUC01000003">
    <property type="protein sequence ID" value="SEE75177.1"/>
    <property type="molecule type" value="Genomic_DNA"/>
</dbReference>
<dbReference type="AlphaFoldDB" id="A0A1H5LF60"/>
<dbReference type="SUPFAM" id="SSF52218">
    <property type="entry name" value="Flavoproteins"/>
    <property type="match status" value="1"/>
</dbReference>
<dbReference type="InterPro" id="IPR029039">
    <property type="entry name" value="Flavoprotein-like_sf"/>
</dbReference>
<name>A0A1H5LF60_9ACTN</name>
<evidence type="ECO:0000313" key="2">
    <source>
        <dbReference type="EMBL" id="SEE75177.1"/>
    </source>
</evidence>
<dbReference type="Pfam" id="PF03358">
    <property type="entry name" value="FMN_red"/>
    <property type="match status" value="1"/>
</dbReference>
<reference evidence="3" key="1">
    <citation type="submission" date="2016-10" db="EMBL/GenBank/DDBJ databases">
        <authorList>
            <person name="Varghese N."/>
            <person name="Submissions S."/>
        </authorList>
    </citation>
    <scope>NUCLEOTIDE SEQUENCE [LARGE SCALE GENOMIC DNA]</scope>
    <source>
        <strain evidence="3">DSM 45237</strain>
    </source>
</reference>
<keyword evidence="3" id="KW-1185">Reference proteome</keyword>